<gene>
    <name evidence="2" type="ORF">PG996_003533</name>
</gene>
<accession>A0ABR1W1K8</accession>
<feature type="region of interest" description="Disordered" evidence="1">
    <location>
        <begin position="39"/>
        <end position="61"/>
    </location>
</feature>
<evidence type="ECO:0000313" key="2">
    <source>
        <dbReference type="EMBL" id="KAK8077363.1"/>
    </source>
</evidence>
<proteinExistence type="predicted"/>
<dbReference type="EMBL" id="JAQQWM010000002">
    <property type="protein sequence ID" value="KAK8077363.1"/>
    <property type="molecule type" value="Genomic_DNA"/>
</dbReference>
<protein>
    <submittedName>
        <fullName evidence="2">Uncharacterized protein</fullName>
    </submittedName>
</protein>
<evidence type="ECO:0000313" key="3">
    <source>
        <dbReference type="Proteomes" id="UP001446871"/>
    </source>
</evidence>
<evidence type="ECO:0000256" key="1">
    <source>
        <dbReference type="SAM" id="MobiDB-lite"/>
    </source>
</evidence>
<organism evidence="2 3">
    <name type="scientific">Apiospora saccharicola</name>
    <dbReference type="NCBI Taxonomy" id="335842"/>
    <lineage>
        <taxon>Eukaryota</taxon>
        <taxon>Fungi</taxon>
        <taxon>Dikarya</taxon>
        <taxon>Ascomycota</taxon>
        <taxon>Pezizomycotina</taxon>
        <taxon>Sordariomycetes</taxon>
        <taxon>Xylariomycetidae</taxon>
        <taxon>Amphisphaeriales</taxon>
        <taxon>Apiosporaceae</taxon>
        <taxon>Apiospora</taxon>
    </lineage>
</organism>
<dbReference type="Proteomes" id="UP001446871">
    <property type="component" value="Unassembled WGS sequence"/>
</dbReference>
<comment type="caution">
    <text evidence="2">The sequence shown here is derived from an EMBL/GenBank/DDBJ whole genome shotgun (WGS) entry which is preliminary data.</text>
</comment>
<name>A0ABR1W1K8_9PEZI</name>
<sequence>MVCTTVARVPLLGYGAGIVDSHWGLSTGDAKSWALDIGNNPQLEDAQRPNPASSHPDLNRM</sequence>
<reference evidence="2 3" key="1">
    <citation type="submission" date="2023-01" db="EMBL/GenBank/DDBJ databases">
        <title>Analysis of 21 Apiospora genomes using comparative genomics revels a genus with tremendous synthesis potential of carbohydrate active enzymes and secondary metabolites.</title>
        <authorList>
            <person name="Sorensen T."/>
        </authorList>
    </citation>
    <scope>NUCLEOTIDE SEQUENCE [LARGE SCALE GENOMIC DNA]</scope>
    <source>
        <strain evidence="2 3">CBS 83171</strain>
    </source>
</reference>
<keyword evidence="3" id="KW-1185">Reference proteome</keyword>